<dbReference type="InterPro" id="IPR001555">
    <property type="entry name" value="GART_AS"/>
</dbReference>
<dbReference type="GO" id="GO:0005829">
    <property type="term" value="C:cytosol"/>
    <property type="evidence" value="ECO:0007669"/>
    <property type="project" value="TreeGrafter"/>
</dbReference>
<evidence type="ECO:0000256" key="1">
    <source>
        <dbReference type="ARBA" id="ARBA00002606"/>
    </source>
</evidence>
<evidence type="ECO:0000256" key="3">
    <source>
        <dbReference type="ARBA" id="ARBA00012261"/>
    </source>
</evidence>
<dbReference type="EMBL" id="VJOM01000008">
    <property type="protein sequence ID" value="TSE32677.1"/>
    <property type="molecule type" value="Genomic_DNA"/>
</dbReference>
<accession>A0A554XA29</accession>
<comment type="caution">
    <text evidence="11">The sequence shown here is derived from an EMBL/GenBank/DDBJ whole genome shotgun (WGS) entry which is preliminary data.</text>
</comment>
<dbReference type="SUPFAM" id="SSF53328">
    <property type="entry name" value="Formyltransferase"/>
    <property type="match status" value="1"/>
</dbReference>
<dbReference type="Proteomes" id="UP000317763">
    <property type="component" value="Unassembled WGS sequence"/>
</dbReference>
<evidence type="ECO:0000259" key="9">
    <source>
        <dbReference type="Pfam" id="PF00551"/>
    </source>
</evidence>
<feature type="domain" description="Formyl transferase N-terminal" evidence="9">
    <location>
        <begin position="22"/>
        <end position="208"/>
    </location>
</feature>
<dbReference type="NCBIfam" id="TIGR00460">
    <property type="entry name" value="fmt"/>
    <property type="match status" value="1"/>
</dbReference>
<dbReference type="InterPro" id="IPR011034">
    <property type="entry name" value="Formyl_transferase-like_C_sf"/>
</dbReference>
<feature type="domain" description="Formyl transferase C-terminal" evidence="10">
    <location>
        <begin position="231"/>
        <end position="328"/>
    </location>
</feature>
<comment type="similarity">
    <text evidence="2 8">Belongs to the Fmt family.</text>
</comment>
<dbReference type="CDD" id="cd08646">
    <property type="entry name" value="FMT_core_Met-tRNA-FMT_N"/>
    <property type="match status" value="1"/>
</dbReference>
<dbReference type="InterPro" id="IPR037022">
    <property type="entry name" value="Formyl_trans_C_sf"/>
</dbReference>
<evidence type="ECO:0000313" key="12">
    <source>
        <dbReference type="Proteomes" id="UP000317763"/>
    </source>
</evidence>
<dbReference type="Gene3D" id="3.10.25.10">
    <property type="entry name" value="Formyl transferase, C-terminal domain"/>
    <property type="match status" value="1"/>
</dbReference>
<dbReference type="PROSITE" id="PS00373">
    <property type="entry name" value="GART"/>
    <property type="match status" value="1"/>
</dbReference>
<feature type="binding site" evidence="8">
    <location>
        <begin position="137"/>
        <end position="140"/>
    </location>
    <ligand>
        <name>(6S)-5,6,7,8-tetrahydrofolate</name>
        <dbReference type="ChEBI" id="CHEBI:57453"/>
    </ligand>
</feature>
<organism evidence="11 12">
    <name type="scientific">Tepidimonas taiwanensis</name>
    <dbReference type="NCBI Taxonomy" id="307486"/>
    <lineage>
        <taxon>Bacteria</taxon>
        <taxon>Pseudomonadati</taxon>
        <taxon>Pseudomonadota</taxon>
        <taxon>Betaproteobacteria</taxon>
        <taxon>Burkholderiales</taxon>
        <taxon>Tepidimonas</taxon>
    </lineage>
</organism>
<dbReference type="FunFam" id="3.40.50.12230:FF:000001">
    <property type="entry name" value="Methionyl-tRNA formyltransferase"/>
    <property type="match status" value="1"/>
</dbReference>
<keyword evidence="6 8" id="KW-0648">Protein biosynthesis</keyword>
<dbReference type="InterPro" id="IPR005793">
    <property type="entry name" value="Formyl_trans_C"/>
</dbReference>
<dbReference type="Pfam" id="PF02911">
    <property type="entry name" value="Formyl_trans_C"/>
    <property type="match status" value="1"/>
</dbReference>
<dbReference type="InterPro" id="IPR036477">
    <property type="entry name" value="Formyl_transf_N_sf"/>
</dbReference>
<dbReference type="STRING" id="307486.GCA_000807215_01119"/>
<name>A0A554XA29_9BURK</name>
<dbReference type="SUPFAM" id="SSF50486">
    <property type="entry name" value="FMT C-terminal domain-like"/>
    <property type="match status" value="1"/>
</dbReference>
<evidence type="ECO:0000256" key="5">
    <source>
        <dbReference type="ARBA" id="ARBA00022679"/>
    </source>
</evidence>
<dbReference type="HAMAP" id="MF_00182">
    <property type="entry name" value="Formyl_trans"/>
    <property type="match status" value="1"/>
</dbReference>
<gene>
    <name evidence="8 11" type="primary">fmt</name>
    <name evidence="11" type="ORF">Ttaiw_00999</name>
</gene>
<dbReference type="InterPro" id="IPR044135">
    <property type="entry name" value="Met-tRNA-FMT_C"/>
</dbReference>
<dbReference type="Pfam" id="PF00551">
    <property type="entry name" value="Formyl_trans_N"/>
    <property type="match status" value="1"/>
</dbReference>
<dbReference type="InterPro" id="IPR005794">
    <property type="entry name" value="Fmt"/>
</dbReference>
<sequence>MTPAGGGDPADAGRGGGARPLRVVFAGTPVFAATALAAIAAAGHEVVLVLTQPDRPAGRGLKPQASPVKALAQQHGWPLAQPRGLRLDGRWAEDARAAQAAIAQARPDVMVVAAYGLILPRWVLEAPRLGCLNIHASLLPRWRGAAPIQRAIEAGDTETGVTIMQMDEGLDTGDIVAMAAVPIGPDESAGSLHDRLAALGARLMVQTLAAAAAGPLPRRPQPADGVTYAHKIDKAEGVLDWRAPAAVLARRVRAFDPVPGAVTTWDGVPLKVWAARAETGSTDAAPGTVLAADDAGIRVQTGDGVLVLTEVQRAGGRRLPVRDFLRGAPLGIGTWLGGGD</sequence>
<dbReference type="InterPro" id="IPR041711">
    <property type="entry name" value="Met-tRNA-FMT_N"/>
</dbReference>
<protein>
    <recommendedName>
        <fullName evidence="4 8">Methionyl-tRNA formyltransferase</fullName>
        <ecNumber evidence="3 8">2.1.2.9</ecNumber>
    </recommendedName>
</protein>
<evidence type="ECO:0000256" key="7">
    <source>
        <dbReference type="ARBA" id="ARBA00048558"/>
    </source>
</evidence>
<evidence type="ECO:0000259" key="10">
    <source>
        <dbReference type="Pfam" id="PF02911"/>
    </source>
</evidence>
<dbReference type="EC" id="2.1.2.9" evidence="3 8"/>
<comment type="function">
    <text evidence="1 8">Attaches a formyl group to the free amino group of methionyl-tRNA(fMet). The formyl group appears to play a dual role in the initiator identity of N-formylmethionyl-tRNA by promoting its recognition by IF2 and preventing the misappropriation of this tRNA by the elongation apparatus.</text>
</comment>
<proteinExistence type="inferred from homology"/>
<dbReference type="PANTHER" id="PTHR11138:SF5">
    <property type="entry name" value="METHIONYL-TRNA FORMYLTRANSFERASE, MITOCHONDRIAL"/>
    <property type="match status" value="1"/>
</dbReference>
<evidence type="ECO:0000256" key="8">
    <source>
        <dbReference type="HAMAP-Rule" id="MF_00182"/>
    </source>
</evidence>
<evidence type="ECO:0000256" key="4">
    <source>
        <dbReference type="ARBA" id="ARBA00016014"/>
    </source>
</evidence>
<keyword evidence="12" id="KW-1185">Reference proteome</keyword>
<dbReference type="Gene3D" id="3.40.50.170">
    <property type="entry name" value="Formyl transferase, N-terminal domain"/>
    <property type="match status" value="1"/>
</dbReference>
<dbReference type="AlphaFoldDB" id="A0A554XA29"/>
<dbReference type="CDD" id="cd08704">
    <property type="entry name" value="Met_tRNA_FMT_C"/>
    <property type="match status" value="1"/>
</dbReference>
<dbReference type="PANTHER" id="PTHR11138">
    <property type="entry name" value="METHIONYL-TRNA FORMYLTRANSFERASE"/>
    <property type="match status" value="1"/>
</dbReference>
<evidence type="ECO:0000313" key="11">
    <source>
        <dbReference type="EMBL" id="TSE32677.1"/>
    </source>
</evidence>
<evidence type="ECO:0000256" key="6">
    <source>
        <dbReference type="ARBA" id="ARBA00022917"/>
    </source>
</evidence>
<keyword evidence="5 8" id="KW-0808">Transferase</keyword>
<evidence type="ECO:0000256" key="2">
    <source>
        <dbReference type="ARBA" id="ARBA00010699"/>
    </source>
</evidence>
<comment type="catalytic activity">
    <reaction evidence="7 8">
        <text>L-methionyl-tRNA(fMet) + (6R)-10-formyltetrahydrofolate = N-formyl-L-methionyl-tRNA(fMet) + (6S)-5,6,7,8-tetrahydrofolate + H(+)</text>
        <dbReference type="Rhea" id="RHEA:24380"/>
        <dbReference type="Rhea" id="RHEA-COMP:9952"/>
        <dbReference type="Rhea" id="RHEA-COMP:9953"/>
        <dbReference type="ChEBI" id="CHEBI:15378"/>
        <dbReference type="ChEBI" id="CHEBI:57453"/>
        <dbReference type="ChEBI" id="CHEBI:78530"/>
        <dbReference type="ChEBI" id="CHEBI:78844"/>
        <dbReference type="ChEBI" id="CHEBI:195366"/>
        <dbReference type="EC" id="2.1.2.9"/>
    </reaction>
</comment>
<dbReference type="GO" id="GO:0004479">
    <property type="term" value="F:methionyl-tRNA formyltransferase activity"/>
    <property type="evidence" value="ECO:0007669"/>
    <property type="project" value="UniProtKB-UniRule"/>
</dbReference>
<dbReference type="InterPro" id="IPR002376">
    <property type="entry name" value="Formyl_transf_N"/>
</dbReference>
<reference evidence="11 12" key="1">
    <citation type="submission" date="2019-07" db="EMBL/GenBank/DDBJ databases">
        <title>Tepidimonas taiwanensis I1-1 draft genome.</title>
        <authorList>
            <person name="Da Costa M.S."/>
            <person name="Froufe H.J.C."/>
            <person name="Egas C."/>
            <person name="Albuquerque L."/>
        </authorList>
    </citation>
    <scope>NUCLEOTIDE SEQUENCE [LARGE SCALE GENOMIC DNA]</scope>
    <source>
        <strain evidence="11 12">I1-1</strain>
    </source>
</reference>